<keyword evidence="3" id="KW-1185">Reference proteome</keyword>
<gene>
    <name evidence="2" type="ORF">N7498_005115</name>
</gene>
<name>A0A9W9MMT1_9EURO</name>
<accession>A0A9W9MMT1</accession>
<dbReference type="EMBL" id="JAPQKR010000012">
    <property type="protein sequence ID" value="KAJ5204236.1"/>
    <property type="molecule type" value="Genomic_DNA"/>
</dbReference>
<proteinExistence type="predicted"/>
<comment type="caution">
    <text evidence="2">The sequence shown here is derived from an EMBL/GenBank/DDBJ whole genome shotgun (WGS) entry which is preliminary data.</text>
</comment>
<reference evidence="2" key="2">
    <citation type="journal article" date="2023" name="IMA Fungus">
        <title>Comparative genomic study of the Penicillium genus elucidates a diverse pangenome and 15 lateral gene transfer events.</title>
        <authorList>
            <person name="Petersen C."/>
            <person name="Sorensen T."/>
            <person name="Nielsen M.R."/>
            <person name="Sondergaard T.E."/>
            <person name="Sorensen J.L."/>
            <person name="Fitzpatrick D.A."/>
            <person name="Frisvad J.C."/>
            <person name="Nielsen K.L."/>
        </authorList>
    </citation>
    <scope>NUCLEOTIDE SEQUENCE</scope>
    <source>
        <strain evidence="2">IBT 15544</strain>
    </source>
</reference>
<evidence type="ECO:0000259" key="1">
    <source>
        <dbReference type="Pfam" id="PF14765"/>
    </source>
</evidence>
<sequence length="226" mass="24186">MVQTKQRCCMIFLHTHATGGIEAEFAEEDSSVTAVTQVANSSLLPIDSHIIPRKILYRDLDSVGNTYAPAFARINSIQVAPDGSQASSSSDCTGCSGQDVRWAPASSLIHPSTLESMFQTVFPLQSLRLGPGPVILKRIGELLVGRVFCALKALQHKYALGGNSNDTVLINEDQPEQPILADPVASAAITTLLANPSRIVGLSPDIPPSFHQQKMMIFSMVTSGVV</sequence>
<dbReference type="Pfam" id="PF14765">
    <property type="entry name" value="PS-DH"/>
    <property type="match status" value="1"/>
</dbReference>
<dbReference type="Gene3D" id="3.10.129.110">
    <property type="entry name" value="Polyketide synthase dehydratase"/>
    <property type="match status" value="1"/>
</dbReference>
<protein>
    <recommendedName>
        <fullName evidence="1">Polyketide synthase dehydratase domain-containing protein</fullName>
    </recommendedName>
</protein>
<evidence type="ECO:0000313" key="2">
    <source>
        <dbReference type="EMBL" id="KAJ5204236.1"/>
    </source>
</evidence>
<reference evidence="2" key="1">
    <citation type="submission" date="2022-12" db="EMBL/GenBank/DDBJ databases">
        <authorList>
            <person name="Petersen C."/>
        </authorList>
    </citation>
    <scope>NUCLEOTIDE SEQUENCE</scope>
    <source>
        <strain evidence="2">IBT 15544</strain>
    </source>
</reference>
<dbReference type="GeneID" id="83179478"/>
<dbReference type="AlphaFoldDB" id="A0A9W9MMT1"/>
<feature type="domain" description="Polyketide synthase dehydratase" evidence="1">
    <location>
        <begin position="49"/>
        <end position="122"/>
    </location>
</feature>
<dbReference type="InterPro" id="IPR049551">
    <property type="entry name" value="PKS_DH_C"/>
</dbReference>
<dbReference type="RefSeq" id="XP_058308715.1">
    <property type="nucleotide sequence ID" value="XM_058452177.1"/>
</dbReference>
<organism evidence="2 3">
    <name type="scientific">Penicillium cinerascens</name>
    <dbReference type="NCBI Taxonomy" id="70096"/>
    <lineage>
        <taxon>Eukaryota</taxon>
        <taxon>Fungi</taxon>
        <taxon>Dikarya</taxon>
        <taxon>Ascomycota</taxon>
        <taxon>Pezizomycotina</taxon>
        <taxon>Eurotiomycetes</taxon>
        <taxon>Eurotiomycetidae</taxon>
        <taxon>Eurotiales</taxon>
        <taxon>Aspergillaceae</taxon>
        <taxon>Penicillium</taxon>
    </lineage>
</organism>
<evidence type="ECO:0000313" key="3">
    <source>
        <dbReference type="Proteomes" id="UP001150904"/>
    </source>
</evidence>
<dbReference type="Proteomes" id="UP001150904">
    <property type="component" value="Unassembled WGS sequence"/>
</dbReference>
<dbReference type="InterPro" id="IPR042104">
    <property type="entry name" value="PKS_dehydratase_sf"/>
</dbReference>